<evidence type="ECO:0000313" key="1">
    <source>
        <dbReference type="Proteomes" id="UP000887580"/>
    </source>
</evidence>
<dbReference type="Proteomes" id="UP000887580">
    <property type="component" value="Unplaced"/>
</dbReference>
<dbReference type="WBParaSite" id="PS1159_v2.g20171.t1">
    <property type="protein sequence ID" value="PS1159_v2.g20171.t1"/>
    <property type="gene ID" value="PS1159_v2.g20171"/>
</dbReference>
<protein>
    <submittedName>
        <fullName evidence="2">Reverse transcriptase domain-containing protein</fullName>
    </submittedName>
</protein>
<name>A0AC35FRU3_9BILA</name>
<accession>A0AC35FRU3</accession>
<reference evidence="2" key="1">
    <citation type="submission" date="2022-11" db="UniProtKB">
        <authorList>
            <consortium name="WormBaseParasite"/>
        </authorList>
    </citation>
    <scope>IDENTIFICATION</scope>
</reference>
<proteinExistence type="predicted"/>
<evidence type="ECO:0000313" key="2">
    <source>
        <dbReference type="WBParaSite" id="PS1159_v2.g20171.t1"/>
    </source>
</evidence>
<sequence length="859" mass="98407">MCRQLKNYGVDIENDSLRLDIIDKMPAAEKDKLTYIMVTSPGTTTESILQKMEFLILKAEIVSQNQQKFQNTSPNMNHKNNLPNFKNNDSSFTQQHGFHPNNYKPGANFKPTVTAGKIKCSLCDDNHYSSTCPKYFTADDKLKQLRSRNFCTKCLRNNHDTNSCFAKIVCNLCQGNHHTCLCKTKTVPTKSSAFINVEKKKGMLLTKEVVIYNPISKETAETVVIFDSGSQQSYISNKLIKQLKLETIEEEKLNVTGFGAKTSIYNSSLVKFEVKTQDGLKSLYANSTQKIATAVPVVCEETFKTKDIKMIYKTPEILIGMDYFLEFISSFEKAGDDIYIVNSCVGKMLCKNIAKDKSVTVSSLAIESQQINETENELQKFWSLENMGIKDPETNDEETTILEKFKESIKFKDNRYYVSWPEKQNHPELPTNAGLALGRLNSTFKKLSNDPKLLKDCDNIINEQKERGTIEIAPEKPDGKLIHYLSSHAVVNPQKTTTKVRMVFDASAKISKDSPSLNDFLIRGPLNMPDLGGILLRIRRGHYMLVGDIEKAFHQVYLNEESRDAVRFFWAKDPTKPLTKDNLITYRFIGVPFGVISSPFILWIIILIHLQKLDNEKFQQIHENFYVDNIFLLVDDKNEAIEQFKIIRDHFLQASMNIREWLSNDAEVNEAFPKEIRQKSNTSKILGLNWDSENDTLQVELKQISVTENWTKRKILKFIASTFDPLGLLSPVTVKGRIFMQNLFKEKLTWDEPLNEELLRQWNLILKDWNGSIDIPRKYVENKFPDNSQIEIHAFADASPHAYFVYAYAPLDINENIVTFFETKMNEKHEKILPDVINIESHGEYCVIANLTAEVAGPH</sequence>
<organism evidence="1 2">
    <name type="scientific">Panagrolaimus sp. PS1159</name>
    <dbReference type="NCBI Taxonomy" id="55785"/>
    <lineage>
        <taxon>Eukaryota</taxon>
        <taxon>Metazoa</taxon>
        <taxon>Ecdysozoa</taxon>
        <taxon>Nematoda</taxon>
        <taxon>Chromadorea</taxon>
        <taxon>Rhabditida</taxon>
        <taxon>Tylenchina</taxon>
        <taxon>Panagrolaimomorpha</taxon>
        <taxon>Panagrolaimoidea</taxon>
        <taxon>Panagrolaimidae</taxon>
        <taxon>Panagrolaimus</taxon>
    </lineage>
</organism>